<feature type="region of interest" description="Disordered" evidence="15">
    <location>
        <begin position="929"/>
        <end position="1026"/>
    </location>
</feature>
<feature type="compositionally biased region" description="Low complexity" evidence="15">
    <location>
        <begin position="557"/>
        <end position="575"/>
    </location>
</feature>
<dbReference type="GO" id="GO:0016607">
    <property type="term" value="C:nuclear speck"/>
    <property type="evidence" value="ECO:0007669"/>
    <property type="project" value="UniProtKB-SubCell"/>
</dbReference>
<keyword evidence="2" id="KW-0488">Methylation</keyword>
<dbReference type="InterPro" id="IPR058903">
    <property type="entry name" value="Spectrin_YLPM1-like"/>
</dbReference>
<feature type="compositionally biased region" description="Polar residues" evidence="15">
    <location>
        <begin position="268"/>
        <end position="279"/>
    </location>
</feature>
<dbReference type="Pfam" id="PF08433">
    <property type="entry name" value="KTI12"/>
    <property type="match status" value="1"/>
</dbReference>
<feature type="compositionally biased region" description="Low complexity" evidence="15">
    <location>
        <begin position="1317"/>
        <end position="1345"/>
    </location>
</feature>
<feature type="compositionally biased region" description="Polar residues" evidence="15">
    <location>
        <begin position="889"/>
        <end position="903"/>
    </location>
</feature>
<feature type="compositionally biased region" description="Basic residues" evidence="15">
    <location>
        <begin position="1494"/>
        <end position="1507"/>
    </location>
</feature>
<feature type="compositionally biased region" description="Pro residues" evidence="15">
    <location>
        <begin position="193"/>
        <end position="209"/>
    </location>
</feature>
<dbReference type="GO" id="GO:0005524">
    <property type="term" value="F:ATP binding"/>
    <property type="evidence" value="ECO:0007669"/>
    <property type="project" value="UniProtKB-KW"/>
</dbReference>
<feature type="compositionally biased region" description="Gly residues" evidence="15">
    <location>
        <begin position="1090"/>
        <end position="1196"/>
    </location>
</feature>
<feature type="compositionally biased region" description="Low complexity" evidence="15">
    <location>
        <begin position="382"/>
        <end position="391"/>
    </location>
</feature>
<dbReference type="GO" id="GO:0032204">
    <property type="term" value="P:regulation of telomere maintenance"/>
    <property type="evidence" value="ECO:0007669"/>
    <property type="project" value="TreeGrafter"/>
</dbReference>
<comment type="subunit">
    <text evidence="12">Interacts with PPP1CA and NCOA5. Forms a complex with ILF2, ILF3, KHDRBS1, RBMX, NCOA5 and PPP1CA.</text>
</comment>
<dbReference type="Gene3D" id="3.40.50.300">
    <property type="entry name" value="P-loop containing nucleotide triphosphate hydrolases"/>
    <property type="match status" value="1"/>
</dbReference>
<evidence type="ECO:0000256" key="7">
    <source>
        <dbReference type="ARBA" id="ARBA00022843"/>
    </source>
</evidence>
<evidence type="ECO:0000256" key="3">
    <source>
        <dbReference type="ARBA" id="ARBA00022491"/>
    </source>
</evidence>
<dbReference type="PANTHER" id="PTHR13413:SF0">
    <property type="entry name" value="YLP MOTIF-CONTAINING PROTEIN 1"/>
    <property type="match status" value="1"/>
</dbReference>
<organism evidence="17 18">
    <name type="scientific">Drosophila lebanonensis</name>
    <name type="common">Fruit fly</name>
    <name type="synonym">Scaptodrosophila lebanonensis</name>
    <dbReference type="NCBI Taxonomy" id="7225"/>
    <lineage>
        <taxon>Eukaryota</taxon>
        <taxon>Metazoa</taxon>
        <taxon>Ecdysozoa</taxon>
        <taxon>Arthropoda</taxon>
        <taxon>Hexapoda</taxon>
        <taxon>Insecta</taxon>
        <taxon>Pterygota</taxon>
        <taxon>Neoptera</taxon>
        <taxon>Endopterygota</taxon>
        <taxon>Diptera</taxon>
        <taxon>Brachycera</taxon>
        <taxon>Muscomorpha</taxon>
        <taxon>Ephydroidea</taxon>
        <taxon>Drosophilidae</taxon>
        <taxon>Scaptodrosophila</taxon>
    </lineage>
</organism>
<dbReference type="RefSeq" id="XP_030381895.1">
    <property type="nucleotide sequence ID" value="XM_030526035.1"/>
</dbReference>
<proteinExistence type="predicted"/>
<keyword evidence="17" id="KW-1185">Reference proteome</keyword>
<feature type="compositionally biased region" description="Low complexity" evidence="15">
    <location>
        <begin position="312"/>
        <end position="330"/>
    </location>
</feature>
<feature type="compositionally biased region" description="Gly residues" evidence="15">
    <location>
        <begin position="510"/>
        <end position="523"/>
    </location>
</feature>
<accession>A0A6J2U1X9</accession>
<dbReference type="FunFam" id="3.40.50.300:FF:000399">
    <property type="entry name" value="YLP motif containing 1"/>
    <property type="match status" value="1"/>
</dbReference>
<feature type="compositionally biased region" description="Gly residues" evidence="15">
    <location>
        <begin position="1301"/>
        <end position="1316"/>
    </location>
</feature>
<evidence type="ECO:0000256" key="6">
    <source>
        <dbReference type="ARBA" id="ARBA00022840"/>
    </source>
</evidence>
<name>A0A6J2U1X9_DROLE</name>
<keyword evidence="8" id="KW-0805">Transcription regulation</keyword>
<feature type="compositionally biased region" description="Low complexity" evidence="15">
    <location>
        <begin position="348"/>
        <end position="364"/>
    </location>
</feature>
<dbReference type="GeneID" id="115629551"/>
<feature type="compositionally biased region" description="Basic and acidic residues" evidence="15">
    <location>
        <begin position="1045"/>
        <end position="1056"/>
    </location>
</feature>
<evidence type="ECO:0000256" key="10">
    <source>
        <dbReference type="ARBA" id="ARBA00023242"/>
    </source>
</evidence>
<dbReference type="SUPFAM" id="SSF52540">
    <property type="entry name" value="P-loop containing nucleoside triphosphate hydrolases"/>
    <property type="match status" value="1"/>
</dbReference>
<feature type="compositionally biased region" description="Polar residues" evidence="15">
    <location>
        <begin position="774"/>
        <end position="802"/>
    </location>
</feature>
<feature type="compositionally biased region" description="Basic and acidic residues" evidence="15">
    <location>
        <begin position="1437"/>
        <end position="1450"/>
    </location>
</feature>
<evidence type="ECO:0000256" key="2">
    <source>
        <dbReference type="ARBA" id="ARBA00022481"/>
    </source>
</evidence>
<feature type="region of interest" description="Disordered" evidence="15">
    <location>
        <begin position="1039"/>
        <end position="1420"/>
    </location>
</feature>
<feature type="compositionally biased region" description="Polar residues" evidence="15">
    <location>
        <begin position="405"/>
        <end position="415"/>
    </location>
</feature>
<evidence type="ECO:0000256" key="12">
    <source>
        <dbReference type="ARBA" id="ARBA00065932"/>
    </source>
</evidence>
<feature type="compositionally biased region" description="Low complexity" evidence="15">
    <location>
        <begin position="614"/>
        <end position="632"/>
    </location>
</feature>
<feature type="compositionally biased region" description="Basic and acidic residues" evidence="15">
    <location>
        <begin position="857"/>
        <end position="876"/>
    </location>
</feature>
<comment type="subcellular location">
    <subcellularLocation>
        <location evidence="1">Nucleus speckle</location>
    </subcellularLocation>
</comment>
<evidence type="ECO:0000256" key="8">
    <source>
        <dbReference type="ARBA" id="ARBA00023015"/>
    </source>
</evidence>
<feature type="compositionally biased region" description="Low complexity" evidence="15">
    <location>
        <begin position="530"/>
        <end position="548"/>
    </location>
</feature>
<evidence type="ECO:0000313" key="17">
    <source>
        <dbReference type="Proteomes" id="UP000504634"/>
    </source>
</evidence>
<comment type="function">
    <text evidence="11">Plays a role in the reduction of telomerase activity during differentiation of embryonic stem cells by binding to the core promoter of TERT and controlling its down-regulation.</text>
</comment>
<feature type="compositionally biased region" description="Gly residues" evidence="15">
    <location>
        <begin position="473"/>
        <end position="499"/>
    </location>
</feature>
<feature type="region of interest" description="Disordered" evidence="15">
    <location>
        <begin position="1860"/>
        <end position="1893"/>
    </location>
</feature>
<evidence type="ECO:0000256" key="4">
    <source>
        <dbReference type="ARBA" id="ARBA00022499"/>
    </source>
</evidence>
<feature type="compositionally biased region" description="Low complexity" evidence="15">
    <location>
        <begin position="419"/>
        <end position="429"/>
    </location>
</feature>
<feature type="compositionally biased region" description="Basic residues" evidence="15">
    <location>
        <begin position="677"/>
        <end position="693"/>
    </location>
</feature>
<feature type="compositionally biased region" description="Basic and acidic residues" evidence="15">
    <location>
        <begin position="640"/>
        <end position="671"/>
    </location>
</feature>
<feature type="region of interest" description="Disordered" evidence="15">
    <location>
        <begin position="1437"/>
        <end position="1619"/>
    </location>
</feature>
<keyword evidence="4" id="KW-1017">Isopeptide bond</keyword>
<dbReference type="InterPro" id="IPR027417">
    <property type="entry name" value="P-loop_NTPase"/>
</dbReference>
<evidence type="ECO:0000256" key="15">
    <source>
        <dbReference type="SAM" id="MobiDB-lite"/>
    </source>
</evidence>
<feature type="compositionally biased region" description="Polar residues" evidence="15">
    <location>
        <begin position="1541"/>
        <end position="1557"/>
    </location>
</feature>
<feature type="compositionally biased region" description="Basic and acidic residues" evidence="15">
    <location>
        <begin position="995"/>
        <end position="1012"/>
    </location>
</feature>
<keyword evidence="7" id="KW-0832">Ubl conjugation</keyword>
<feature type="compositionally biased region" description="Polar residues" evidence="15">
    <location>
        <begin position="701"/>
        <end position="710"/>
    </location>
</feature>
<evidence type="ECO:0000313" key="18">
    <source>
        <dbReference type="RefSeq" id="XP_030381895.1"/>
    </source>
</evidence>
<evidence type="ECO:0000256" key="13">
    <source>
        <dbReference type="ARBA" id="ARBA00068971"/>
    </source>
</evidence>
<feature type="compositionally biased region" description="Gly residues" evidence="15">
    <location>
        <begin position="430"/>
        <end position="445"/>
    </location>
</feature>
<feature type="domain" description="YLPM1-like spectrin repeat" evidence="16">
    <location>
        <begin position="616"/>
        <end position="702"/>
    </location>
</feature>
<dbReference type="InterPro" id="IPR013641">
    <property type="entry name" value="KTI12/PSTK"/>
</dbReference>
<evidence type="ECO:0000256" key="11">
    <source>
        <dbReference type="ARBA" id="ARBA00058677"/>
    </source>
</evidence>
<feature type="compositionally biased region" description="Low complexity" evidence="15">
    <location>
        <begin position="1508"/>
        <end position="1534"/>
    </location>
</feature>
<keyword evidence="3" id="KW-0678">Repressor</keyword>
<feature type="compositionally biased region" description="Polar residues" evidence="15">
    <location>
        <begin position="331"/>
        <end position="340"/>
    </location>
</feature>
<keyword evidence="9" id="KW-0804">Transcription</keyword>
<protein>
    <recommendedName>
        <fullName evidence="13">YLP motif-containing protein 1</fullName>
    </recommendedName>
    <alternativeName>
        <fullName evidence="14">Nuclear protein ZAP3</fullName>
    </alternativeName>
</protein>
<sequence>MWNQWSGMPGVPAAPPPQPSVPPPLPDAPPPPPPSESAPPPVAVSAPAGSAVGAVAPSASAYMTATPSAMPTMTNPYEQYTAAQYAAMTPEQQYAMQQHWHQWQTYQQEYAKWHAQYGEQYKREMAAAAAATGTPPVTTAVAPTVAAYPQPQPQPAIQPMQPAPTQSQPFFAPTIPIQQPSAKIMAQPQMYNQPPPPPPVQQQQPPPYQQQPGGPWTQQPPSGGRYNQTIGNFSQPPPMGNSTNESVHPPFPNLQQPPPFMGTKMSAPPQQMPSNQTKPWAQPPPDNKSFNKGGNKSFNDQHSRWEGPVDDNSTNSGGNQLNTNSNNNNQRPRWQTNDPDTNMGVGPNQQGNNNRGGNKQGNRQSWGGRSNNAPGNTGGNDGPNNNDPKNPFSRFENDGSRDFDSSSSYGKSGNFGSPGDRSGSNSFGNSRGGNSGNFGGPGGGNSDNFGGPVGVNSGNFGGPGAGTPSNFGSSGGNSGNFRGPGGGNTGNFGGPGGDNSGNFGSSGPRNSGGFGNDGPGNFGRSGAPRNSSNFGNNSCSGPGNFGNNELGPNNFINNGTPGNSGNFGNNNSNNFGPGGFGNNRRSGGGRWENRPNQNFGPNNSEGDSGGFNRGGQNQRNFGQQQQQSQQRGPDLDEESFDRLFDQWEKQFEDWKRANANHPDRDEYRRYEEEFEKQRRRIAERREQMRRRRQMQNPQQQSISTNSNDFTPNDGKFGQQMSDQEELSEQQQRNPTDVIIGPQLPGSAIEVDESNPLNNTKTHQRQDHSQPNPPQKHSQQDDNQNAMPTRIQLQNFNKTSQMPVTEPLAPQKQEQQINLLPHQQQSGQSASATIPSSSASPKKDHDVKSQPQRTTPINRREQQQKQQGKEEVKESTKAGEIGLGKRKSDGPNTTTAPAKQNKQDNILIISLDDDDDDEVVAAATDCTDTPMKNIFKKSDGIPGLDLVGVGGKEGDSNKQTKDTDLSPAKSNSEQKKIPSLFDVVISKPDSSPSNASKEKSKPPLDPKELHEQLKSSNISSLPETVTNALQDPEFMSKMTQVLAKAQGRDIPEPEKPSENQGNDGRPMSFAEWQRMKKMDGFNPDSSCPGGPSNGSGMGSGMGLGGPSGNLGMGPRGPGMGPGGPSCGPGMGPGGPGMGPGGPGMGPGGPGMGPGGPRGGPVIGPRAPGGGPSMGLGGPGSGPGMGPGGPGGGPGMGPTNGPPGFNPAGANFGPGFNGPPGFNPHGQHFGNAGPDRFGPNGPQFGPGPGPNAGPNFMDFDPNNQSLGPNGPNFNDRRNSFGPNFRGNGPPGPGQFGPNFPGPNGSGQGSNFGFGGPGPNFGRNFGGPNNSNFPGPNNNSFGDNNPFRRNAGPPAPMFDDDARGGGGNGPSPNMGSGSRANNQKNFGPPRNSFGNGNKIWSDGADNANVIPNGPEDSIYRPMQVFDYQNSNTAPQVFEYGHKSADSGDFRPVKTFDYGHASRNMPVGGGLGGGGAAAASAAGGDRGHAGPGIMNRNPNKKRNKKRNKKNQQRMQQQQPNPQQQQNSQDQAQRQQNSQDPDHQQHNLQDQQSETTSESNARAPSIEDELEDISDGEDNLVDNGLQQDTPPPPPSVSWQKPNQQQQTKAFPANPQRRILTQPSTSTPTAIFPSTAAANTQIPSNQNACHLEMSIPTNENRNTISIDEVLLKPGRMSRPKRICVILRGPPGSGKSHVAKLIKEKELEMGGPNPRILSIDDYFIIENDYEEKCPKTGKKIPKKEILYEYDDTMEETYMQYLIKSFKKTLSDNLYDFIIVDCNNNSLRTLNEFYCNAKDSNFVPYIVDMHCDLETCLSRNIHDRSERDIRAVLDNWCTTPFHYIKLDVGSLLENVIEMEDVENMATDDNAINEDDPENSSQDAVDATDAAEEDNSNSADASNVCGFLKSKWESDTTEENLARLDGTNRLKRKTASMADYLQLDDWEPPIRTADGKKRVRWADIEERRAQQKMRAIGFVVGQTDWKRMMDPNAGNRALNRTKYIERVNKRR</sequence>
<dbReference type="PANTHER" id="PTHR13413">
    <property type="entry name" value="YLP MOTIF CONTAINING PROTEIN NUCLEAR PROTEIN ZAP"/>
    <property type="match status" value="1"/>
</dbReference>
<feature type="region of interest" description="Disordered" evidence="15">
    <location>
        <begin position="188"/>
        <end position="904"/>
    </location>
</feature>
<feature type="compositionally biased region" description="Polar residues" evidence="15">
    <location>
        <begin position="288"/>
        <end position="298"/>
    </location>
</feature>
<feature type="compositionally biased region" description="Polar residues" evidence="15">
    <location>
        <begin position="811"/>
        <end position="824"/>
    </location>
</feature>
<feature type="compositionally biased region" description="Acidic residues" evidence="15">
    <location>
        <begin position="1561"/>
        <end position="1575"/>
    </location>
</feature>
<feature type="compositionally biased region" description="Polar residues" evidence="15">
    <location>
        <begin position="225"/>
        <end position="246"/>
    </location>
</feature>
<evidence type="ECO:0000259" key="16">
    <source>
        <dbReference type="Pfam" id="PF26583"/>
    </source>
</evidence>
<evidence type="ECO:0000256" key="14">
    <source>
        <dbReference type="ARBA" id="ARBA00083294"/>
    </source>
</evidence>
<feature type="compositionally biased region" description="Gly residues" evidence="15">
    <location>
        <begin position="576"/>
        <end position="590"/>
    </location>
</feature>
<feature type="compositionally biased region" description="Basic and acidic residues" evidence="15">
    <location>
        <begin position="395"/>
        <end position="404"/>
    </location>
</feature>
<keyword evidence="6" id="KW-0067">ATP-binding</keyword>
<evidence type="ECO:0000256" key="1">
    <source>
        <dbReference type="ARBA" id="ARBA00004324"/>
    </source>
</evidence>
<dbReference type="OrthoDB" id="513595at2759"/>
<feature type="compositionally biased region" description="Gly residues" evidence="15">
    <location>
        <begin position="1463"/>
        <end position="1472"/>
    </location>
</feature>
<keyword evidence="10" id="KW-0539">Nucleus</keyword>
<reference evidence="18" key="1">
    <citation type="submission" date="2025-08" db="UniProtKB">
        <authorList>
            <consortium name="RefSeq"/>
        </authorList>
    </citation>
    <scope>IDENTIFICATION</scope>
    <source>
        <strain evidence="18">11010-0011.00</strain>
        <tissue evidence="18">Whole body</tissue>
    </source>
</reference>
<feature type="compositionally biased region" description="Polar residues" evidence="15">
    <location>
        <begin position="1591"/>
        <end position="1603"/>
    </location>
</feature>
<feature type="compositionally biased region" description="Polar residues" evidence="15">
    <location>
        <begin position="594"/>
        <end position="606"/>
    </location>
</feature>
<dbReference type="InterPro" id="IPR026314">
    <property type="entry name" value="YLP_motif_con_p1"/>
</dbReference>
<gene>
    <name evidence="18" type="primary">LOC115629551</name>
</gene>
<feature type="compositionally biased region" description="Low complexity" evidence="15">
    <location>
        <begin position="1204"/>
        <end position="1228"/>
    </location>
</feature>
<dbReference type="Proteomes" id="UP000504634">
    <property type="component" value="Unplaced"/>
</dbReference>
<dbReference type="Pfam" id="PF26583">
    <property type="entry name" value="Spectrin_YLPM1"/>
    <property type="match status" value="1"/>
</dbReference>
<evidence type="ECO:0000256" key="5">
    <source>
        <dbReference type="ARBA" id="ARBA00022741"/>
    </source>
</evidence>
<keyword evidence="5" id="KW-0547">Nucleotide-binding</keyword>
<feature type="region of interest" description="Disordered" evidence="15">
    <location>
        <begin position="1"/>
        <end position="50"/>
    </location>
</feature>
<feature type="compositionally biased region" description="Pro residues" evidence="15">
    <location>
        <begin position="12"/>
        <end position="42"/>
    </location>
</feature>
<evidence type="ECO:0000256" key="9">
    <source>
        <dbReference type="ARBA" id="ARBA00023163"/>
    </source>
</evidence>
<feature type="compositionally biased region" description="Polar residues" evidence="15">
    <location>
        <begin position="1013"/>
        <end position="1026"/>
    </location>
</feature>
<feature type="compositionally biased region" description="Low complexity" evidence="15">
    <location>
        <begin position="825"/>
        <end position="839"/>
    </location>
</feature>
<feature type="compositionally biased region" description="Pro residues" evidence="15">
    <location>
        <begin position="249"/>
        <end position="260"/>
    </location>
</feature>
<feature type="compositionally biased region" description="Basic and acidic residues" evidence="15">
    <location>
        <begin position="951"/>
        <end position="963"/>
    </location>
</feature>
<feature type="compositionally biased region" description="Low complexity" evidence="15">
    <location>
        <begin position="210"/>
        <end position="221"/>
    </location>
</feature>